<accession>A0A8V0Y3M0</accession>
<reference evidence="1" key="3">
    <citation type="submission" date="2025-09" db="UniProtKB">
        <authorList>
            <consortium name="Ensembl"/>
        </authorList>
    </citation>
    <scope>IDENTIFICATION</scope>
    <source>
        <strain evidence="1">broiler</strain>
    </source>
</reference>
<reference evidence="1" key="2">
    <citation type="submission" date="2025-08" db="UniProtKB">
        <authorList>
            <consortium name="Ensembl"/>
        </authorList>
    </citation>
    <scope>IDENTIFICATION</scope>
    <source>
        <strain evidence="1">broiler</strain>
    </source>
</reference>
<evidence type="ECO:0000313" key="1">
    <source>
        <dbReference type="Ensembl" id="ENSGALP00010015209.1"/>
    </source>
</evidence>
<keyword evidence="2" id="KW-1185">Reference proteome</keyword>
<evidence type="ECO:0000313" key="2">
    <source>
        <dbReference type="Proteomes" id="UP000000539"/>
    </source>
</evidence>
<proteinExistence type="predicted"/>
<sequence length="67" mass="7248">MGALSFISRTTMRISVEPVRGGEPPSVATRVKSISGCSSLSRGFSKTSSINFSFSLSREKCEFGERL</sequence>
<reference evidence="1" key="1">
    <citation type="submission" date="2020-11" db="EMBL/GenBank/DDBJ databases">
        <title>Gallus gallus (Chicken) genome, bGalGal1, GRCg7b, maternal haplotype autosomes + Z &amp; W.</title>
        <authorList>
            <person name="Warren W."/>
            <person name="Formenti G."/>
            <person name="Fedrigo O."/>
            <person name="Haase B."/>
            <person name="Mountcastle J."/>
            <person name="Balacco J."/>
            <person name="Tracey A."/>
            <person name="Schneider V."/>
            <person name="Okimoto R."/>
            <person name="Cheng H."/>
            <person name="Hawken R."/>
            <person name="Howe K."/>
            <person name="Jarvis E.D."/>
        </authorList>
    </citation>
    <scope>NUCLEOTIDE SEQUENCE [LARGE SCALE GENOMIC DNA]</scope>
    <source>
        <strain evidence="1">Broiler</strain>
    </source>
</reference>
<protein>
    <submittedName>
        <fullName evidence="1">Uncharacterized protein</fullName>
    </submittedName>
</protein>
<dbReference type="AlphaFoldDB" id="A0A8V0Y3M0"/>
<dbReference type="Ensembl" id="ENSGALT00010026658.1">
    <property type="protein sequence ID" value="ENSGALP00010015209.1"/>
    <property type="gene ID" value="ENSGALG00010011149.1"/>
</dbReference>
<dbReference type="Proteomes" id="UP000000539">
    <property type="component" value="Chromosome 13"/>
</dbReference>
<organism evidence="1 2">
    <name type="scientific">Gallus gallus</name>
    <name type="common">Chicken</name>
    <dbReference type="NCBI Taxonomy" id="9031"/>
    <lineage>
        <taxon>Eukaryota</taxon>
        <taxon>Metazoa</taxon>
        <taxon>Chordata</taxon>
        <taxon>Craniata</taxon>
        <taxon>Vertebrata</taxon>
        <taxon>Euteleostomi</taxon>
        <taxon>Archelosauria</taxon>
        <taxon>Archosauria</taxon>
        <taxon>Dinosauria</taxon>
        <taxon>Saurischia</taxon>
        <taxon>Theropoda</taxon>
        <taxon>Coelurosauria</taxon>
        <taxon>Aves</taxon>
        <taxon>Neognathae</taxon>
        <taxon>Galloanserae</taxon>
        <taxon>Galliformes</taxon>
        <taxon>Phasianidae</taxon>
        <taxon>Phasianinae</taxon>
        <taxon>Gallus</taxon>
    </lineage>
</organism>
<dbReference type="GeneTree" id="ENSGT01150000289814"/>
<name>A0A8V0Y3M0_CHICK</name>